<evidence type="ECO:0000256" key="2">
    <source>
        <dbReference type="SAM" id="MobiDB-lite"/>
    </source>
</evidence>
<dbReference type="STRING" id="398512.Bccel_3169"/>
<evidence type="ECO:0000313" key="5">
    <source>
        <dbReference type="EMBL" id="KNY27898.1"/>
    </source>
</evidence>
<comment type="caution">
    <text evidence="5">The sequence shown here is derived from an EMBL/GenBank/DDBJ whole genome shotgun (WGS) entry which is preliminary data.</text>
</comment>
<feature type="region of interest" description="Disordered" evidence="2">
    <location>
        <begin position="281"/>
        <end position="304"/>
    </location>
</feature>
<dbReference type="InterPro" id="IPR014721">
    <property type="entry name" value="Ribsml_uS5_D2-typ_fold_subgr"/>
</dbReference>
<dbReference type="Gene3D" id="3.30.230.10">
    <property type="match status" value="1"/>
</dbReference>
<feature type="domain" description="SbsA Ig-like" evidence="4">
    <location>
        <begin position="430"/>
        <end position="526"/>
    </location>
</feature>
<gene>
    <name evidence="5" type="ORF">Bccel_3169</name>
</gene>
<dbReference type="Proteomes" id="UP000036923">
    <property type="component" value="Unassembled WGS sequence"/>
</dbReference>
<reference evidence="6" key="1">
    <citation type="submission" date="2015-07" db="EMBL/GenBank/DDBJ databases">
        <title>Near-Complete Genome Sequence of the Cellulolytic Bacterium Bacteroides (Pseudobacteroides) cellulosolvens ATCC 35603.</title>
        <authorList>
            <person name="Dassa B."/>
            <person name="Utturkar S.M."/>
            <person name="Klingeman D.M."/>
            <person name="Hurt R.A."/>
            <person name="Keller M."/>
            <person name="Xu J."/>
            <person name="Reddy Y.H.K."/>
            <person name="Borovok I."/>
            <person name="Grinberg I.R."/>
            <person name="Lamed R."/>
            <person name="Zhivin O."/>
            <person name="Bayer E.A."/>
            <person name="Brown S.D."/>
        </authorList>
    </citation>
    <scope>NUCLEOTIDE SEQUENCE [LARGE SCALE GENOMIC DNA]</scope>
    <source>
        <strain evidence="6">DSM 2933</strain>
    </source>
</reference>
<keyword evidence="3" id="KW-0472">Membrane</keyword>
<dbReference type="InterPro" id="IPR032812">
    <property type="entry name" value="SbsA_Ig"/>
</dbReference>
<evidence type="ECO:0000256" key="1">
    <source>
        <dbReference type="ARBA" id="ARBA00022729"/>
    </source>
</evidence>
<accession>A0A0L6JQ36</accession>
<feature type="transmembrane region" description="Helical" evidence="3">
    <location>
        <begin position="205"/>
        <end position="223"/>
    </location>
</feature>
<keyword evidence="6" id="KW-1185">Reference proteome</keyword>
<evidence type="ECO:0000259" key="4">
    <source>
        <dbReference type="Pfam" id="PF13205"/>
    </source>
</evidence>
<name>A0A0L6JQ36_9FIRM</name>
<evidence type="ECO:0000313" key="6">
    <source>
        <dbReference type="Proteomes" id="UP000036923"/>
    </source>
</evidence>
<dbReference type="SUPFAM" id="SSF54211">
    <property type="entry name" value="Ribosomal protein S5 domain 2-like"/>
    <property type="match status" value="1"/>
</dbReference>
<dbReference type="RefSeq" id="WP_036942091.1">
    <property type="nucleotide sequence ID" value="NZ_JQKC01000017.1"/>
</dbReference>
<sequence length="528" mass="57869">MNVYALFDNKEAEKINLKFLQPYSKSERVEISYLGSVSDNIRESCDKGIKEAYFLLADYTDMIPSQLSIWFRGFEKDVTGSSTDLAFAASLFSYLIEQNQLVTYNKPKSIFSTGVISKSGKIEKISGLDKKISAAIKLCSETQDNIMLIPSDNLSDLKQLRDEDSVLDEEIENSNLKIVALSTINDLFNVFELNFSQKKVKSKTFLFSIIAALIIISVISIGIKTALNFTDSSNEKVLADNKNSNIITPQNTLSCFITEHIPTITPTTLINNLKQPSISASTPTSAKLEAPKEIEPSGSNTTAPTFITVDPSKMPLNTPEKLNIFSISSSLPKNGDIVDIHKTDFLFYFNTKNLQPGFNFENIEIRGGNGKILSKQIDSTKNILSVNLWAKYGAVFTLIIPEGALTGSNGMINKATNYTFTAKNSSEFISVTSTIPSSGQANVPLNSQIHIVFNELGLEPGFYLNNITITGGAKITQKKVDRSGSSLTLSVEGLLPLTKYTIRIPEGAIENGVGIVNSMYSFSFQTGS</sequence>
<proteinExistence type="predicted"/>
<dbReference type="AlphaFoldDB" id="A0A0L6JQ36"/>
<dbReference type="InterPro" id="IPR020568">
    <property type="entry name" value="Ribosomal_Su5_D2-typ_SF"/>
</dbReference>
<dbReference type="Pfam" id="PF13205">
    <property type="entry name" value="Big_5"/>
    <property type="match status" value="1"/>
</dbReference>
<dbReference type="eggNOG" id="COG1404">
    <property type="taxonomic scope" value="Bacteria"/>
</dbReference>
<organism evidence="5 6">
    <name type="scientific">Pseudobacteroides cellulosolvens ATCC 35603 = DSM 2933</name>
    <dbReference type="NCBI Taxonomy" id="398512"/>
    <lineage>
        <taxon>Bacteria</taxon>
        <taxon>Bacillati</taxon>
        <taxon>Bacillota</taxon>
        <taxon>Clostridia</taxon>
        <taxon>Eubacteriales</taxon>
        <taxon>Oscillospiraceae</taxon>
        <taxon>Pseudobacteroides</taxon>
    </lineage>
</organism>
<keyword evidence="1" id="KW-0732">Signal</keyword>
<protein>
    <recommendedName>
        <fullName evidence="4">SbsA Ig-like domain-containing protein</fullName>
    </recommendedName>
</protein>
<keyword evidence="3" id="KW-1133">Transmembrane helix</keyword>
<keyword evidence="3" id="KW-0812">Transmembrane</keyword>
<dbReference type="EMBL" id="LGTC01000001">
    <property type="protein sequence ID" value="KNY27898.1"/>
    <property type="molecule type" value="Genomic_DNA"/>
</dbReference>
<evidence type="ECO:0000256" key="3">
    <source>
        <dbReference type="SAM" id="Phobius"/>
    </source>
</evidence>